<protein>
    <submittedName>
        <fullName evidence="1">Uncharacterized protein</fullName>
    </submittedName>
</protein>
<name>A0A0A8Z4U7_ARUDO</name>
<sequence>MEGLGQPAS</sequence>
<evidence type="ECO:0000313" key="1">
    <source>
        <dbReference type="EMBL" id="JAD32698.1"/>
    </source>
</evidence>
<organism evidence="1">
    <name type="scientific">Arundo donax</name>
    <name type="common">Giant reed</name>
    <name type="synonym">Donax arundinaceus</name>
    <dbReference type="NCBI Taxonomy" id="35708"/>
    <lineage>
        <taxon>Eukaryota</taxon>
        <taxon>Viridiplantae</taxon>
        <taxon>Streptophyta</taxon>
        <taxon>Embryophyta</taxon>
        <taxon>Tracheophyta</taxon>
        <taxon>Spermatophyta</taxon>
        <taxon>Magnoliopsida</taxon>
        <taxon>Liliopsida</taxon>
        <taxon>Poales</taxon>
        <taxon>Poaceae</taxon>
        <taxon>PACMAD clade</taxon>
        <taxon>Arundinoideae</taxon>
        <taxon>Arundineae</taxon>
        <taxon>Arundo</taxon>
    </lineage>
</organism>
<accession>A0A0A8Z4U7</accession>
<reference evidence="1" key="2">
    <citation type="journal article" date="2015" name="Data Brief">
        <title>Shoot transcriptome of the giant reed, Arundo donax.</title>
        <authorList>
            <person name="Barrero R.A."/>
            <person name="Guerrero F.D."/>
            <person name="Moolhuijzen P."/>
            <person name="Goolsby J.A."/>
            <person name="Tidwell J."/>
            <person name="Bellgard S.E."/>
            <person name="Bellgard M.I."/>
        </authorList>
    </citation>
    <scope>NUCLEOTIDE SEQUENCE</scope>
    <source>
        <tissue evidence="1">Shoot tissue taken approximately 20 cm above the soil surface</tissue>
    </source>
</reference>
<reference evidence="1" key="1">
    <citation type="submission" date="2014-09" db="EMBL/GenBank/DDBJ databases">
        <authorList>
            <person name="Magalhaes I.L.F."/>
            <person name="Oliveira U."/>
            <person name="Santos F.R."/>
            <person name="Vidigal T.H.D.A."/>
            <person name="Brescovit A.D."/>
            <person name="Santos A.J."/>
        </authorList>
    </citation>
    <scope>NUCLEOTIDE SEQUENCE</scope>
    <source>
        <tissue evidence="1">Shoot tissue taken approximately 20 cm above the soil surface</tissue>
    </source>
</reference>
<proteinExistence type="predicted"/>
<dbReference type="EMBL" id="GBRH01265197">
    <property type="protein sequence ID" value="JAD32698.1"/>
    <property type="molecule type" value="Transcribed_RNA"/>
</dbReference>